<dbReference type="GO" id="GO:0006488">
    <property type="term" value="P:dolichol-linked oligosaccharide biosynthetic process"/>
    <property type="evidence" value="ECO:0007669"/>
    <property type="project" value="TreeGrafter"/>
</dbReference>
<protein>
    <recommendedName>
        <fullName evidence="2">dolichyl-phosphate beta-D-mannosyltransferase</fullName>
        <ecNumber evidence="2">2.4.1.83</ecNumber>
    </recommendedName>
</protein>
<evidence type="ECO:0000313" key="7">
    <source>
        <dbReference type="Proteomes" id="UP001190700"/>
    </source>
</evidence>
<keyword evidence="4" id="KW-0808">Transferase</keyword>
<evidence type="ECO:0000256" key="1">
    <source>
        <dbReference type="ARBA" id="ARBA00006739"/>
    </source>
</evidence>
<dbReference type="SUPFAM" id="SSF53448">
    <property type="entry name" value="Nucleotide-diphospho-sugar transferases"/>
    <property type="match status" value="1"/>
</dbReference>
<evidence type="ECO:0000256" key="4">
    <source>
        <dbReference type="ARBA" id="ARBA00022679"/>
    </source>
</evidence>
<dbReference type="PANTHER" id="PTHR43398">
    <property type="entry name" value="DOLICHOL-PHOSPHATE MANNOSYLTRANSFERASE SUBUNIT 1"/>
    <property type="match status" value="1"/>
</dbReference>
<dbReference type="PANTHER" id="PTHR43398:SF1">
    <property type="entry name" value="DOLICHOL-PHOSPHATE MANNOSYLTRANSFERASE SUBUNIT 1"/>
    <property type="match status" value="1"/>
</dbReference>
<organism evidence="6 7">
    <name type="scientific">Cymbomonas tetramitiformis</name>
    <dbReference type="NCBI Taxonomy" id="36881"/>
    <lineage>
        <taxon>Eukaryota</taxon>
        <taxon>Viridiplantae</taxon>
        <taxon>Chlorophyta</taxon>
        <taxon>Pyramimonadophyceae</taxon>
        <taxon>Pyramimonadales</taxon>
        <taxon>Pyramimonadaceae</taxon>
        <taxon>Cymbomonas</taxon>
    </lineage>
</organism>
<dbReference type="InterPro" id="IPR001173">
    <property type="entry name" value="Glyco_trans_2-like"/>
</dbReference>
<dbReference type="Proteomes" id="UP001190700">
    <property type="component" value="Unassembled WGS sequence"/>
</dbReference>
<proteinExistence type="inferred from homology"/>
<dbReference type="InterPro" id="IPR029044">
    <property type="entry name" value="Nucleotide-diphossugar_trans"/>
</dbReference>
<dbReference type="Gene3D" id="3.90.550.10">
    <property type="entry name" value="Spore Coat Polysaccharide Biosynthesis Protein SpsA, Chain A"/>
    <property type="match status" value="1"/>
</dbReference>
<reference evidence="6 7" key="1">
    <citation type="journal article" date="2015" name="Genome Biol. Evol.">
        <title>Comparative Genomics of a Bacterivorous Green Alga Reveals Evolutionary Causalities and Consequences of Phago-Mixotrophic Mode of Nutrition.</title>
        <authorList>
            <person name="Burns J.A."/>
            <person name="Paasch A."/>
            <person name="Narechania A."/>
            <person name="Kim E."/>
        </authorList>
    </citation>
    <scope>NUCLEOTIDE SEQUENCE [LARGE SCALE GENOMIC DNA]</scope>
    <source>
        <strain evidence="6 7">PLY_AMNH</strain>
    </source>
</reference>
<evidence type="ECO:0000313" key="6">
    <source>
        <dbReference type="EMBL" id="KAK3243972.1"/>
    </source>
</evidence>
<sequence>MSKYSVLLPTYNERDNIGIIVWLLVRTFKEHDIDYEIVIVDDNSPDGTQDVIRKLQEVYGENRILLRPRAGKLGLGSAYVHGMSHASGDFIVIMDADLSHHCSSAYFSFLTLIHSKLLVEDPALSGRTPTQINAEWRFQEHRVESPAAGEIMTVVAGGAWGEARRAESPAAGEIMAVVAGGEWGEARRAGSPAAGEIMTVVAGGAWGEARRAESPAAGEIMAVVAGENGLSA</sequence>
<dbReference type="InterPro" id="IPR039528">
    <property type="entry name" value="DPM1-like"/>
</dbReference>
<dbReference type="Pfam" id="PF00535">
    <property type="entry name" value="Glycos_transf_2"/>
    <property type="match status" value="1"/>
</dbReference>
<dbReference type="GO" id="GO:0035269">
    <property type="term" value="P:protein O-linked glycosylation via mannose"/>
    <property type="evidence" value="ECO:0007669"/>
    <property type="project" value="TreeGrafter"/>
</dbReference>
<name>A0AAE0BY85_9CHLO</name>
<evidence type="ECO:0000259" key="5">
    <source>
        <dbReference type="Pfam" id="PF00535"/>
    </source>
</evidence>
<dbReference type="AlphaFoldDB" id="A0AAE0BY85"/>
<dbReference type="GO" id="GO:0006506">
    <property type="term" value="P:GPI anchor biosynthetic process"/>
    <property type="evidence" value="ECO:0007669"/>
    <property type="project" value="TreeGrafter"/>
</dbReference>
<dbReference type="GO" id="GO:0005789">
    <property type="term" value="C:endoplasmic reticulum membrane"/>
    <property type="evidence" value="ECO:0007669"/>
    <property type="project" value="TreeGrafter"/>
</dbReference>
<keyword evidence="3" id="KW-0328">Glycosyltransferase</keyword>
<comment type="caution">
    <text evidence="6">The sequence shown here is derived from an EMBL/GenBank/DDBJ whole genome shotgun (WGS) entry which is preliminary data.</text>
</comment>
<dbReference type="GO" id="GO:0004582">
    <property type="term" value="F:dolichyl-phosphate beta-D-mannosyltransferase activity"/>
    <property type="evidence" value="ECO:0007669"/>
    <property type="project" value="UniProtKB-EC"/>
</dbReference>
<dbReference type="EC" id="2.4.1.83" evidence="2"/>
<dbReference type="EMBL" id="LGRX02032470">
    <property type="protein sequence ID" value="KAK3243972.1"/>
    <property type="molecule type" value="Genomic_DNA"/>
</dbReference>
<gene>
    <name evidence="6" type="ORF">CYMTET_46399</name>
</gene>
<comment type="similarity">
    <text evidence="1">Belongs to the glycosyltransferase 2 family.</text>
</comment>
<feature type="domain" description="Glycosyltransferase 2-like" evidence="5">
    <location>
        <begin position="5"/>
        <end position="101"/>
    </location>
</feature>
<evidence type="ECO:0000256" key="2">
    <source>
        <dbReference type="ARBA" id="ARBA00012704"/>
    </source>
</evidence>
<keyword evidence="7" id="KW-1185">Reference proteome</keyword>
<evidence type="ECO:0000256" key="3">
    <source>
        <dbReference type="ARBA" id="ARBA00022676"/>
    </source>
</evidence>
<accession>A0AAE0BY85</accession>